<dbReference type="InterPro" id="IPR014720">
    <property type="entry name" value="dsRBD_dom"/>
</dbReference>
<sequence length="773" mass="85969">MATDAAERERSSKRFSEAARAEAREAVGRVAAVLEGRPQVRGITIDGPASRDLDDALWLEPLPAGGALLQISIADVASIVTPQLTPALEREARQRAFTRYYAKHTAPLLPRLLSEGHLSLLEGQPRPALTLTLPFDAEWQPGEPRLALTCCTSVRRLSYAEADALLSEPEDPLAGMVRALYRLAEQLFQLRRARGSLALYDLHRGWATSEEGFLLPLSSEQRHRSYLLIQECMILANQICAQLLAQRGLPALYRNHCSKPIAPTGEVLREMLETAVLRPDQVRAEQVSATIQLVVERATYAPTLRGHFGLQLPAYLHLTSPLRRYADLVNQRILLSLLQGQDACALPEREELEKIASHLNEVERSLKAEKPAYFLSLYEQQLQRQVEEALAQQGDSPRPLAGLDARRFHSLIRIAAQSQLLPPIIEEEILARLQADALGPHDLFTLLFRFPTAGQTWERIKRAALHSLCRQPQHAVSLLAMGQQILSWEAPTYEEETLSEKGEPPTFTACASLCLEGQRYRSAAYRAQRKDRARQLACADLLVRISGLELKEEEISALLQVPPSQHCLNALVRGSDQEASAAWGVQEQPERAGGPEPVADEISNYKGTLQELAHQQRWGTPRYRLLARSGPAHAPHFTAECELIIAGQCYRASGQGSSRVRAEQEAARNLLLHLPLPSEQRQDLPSIAECSAMRLLNEMLQRQRIERVEYAYTQSGTPQEPAFTATCIVTLRSGRLVNTSAQGRTKRAAARAAALEMLKALRTLADEQGFENH</sequence>
<dbReference type="PANTHER" id="PTHR23355">
    <property type="entry name" value="RIBONUCLEASE"/>
    <property type="match status" value="1"/>
</dbReference>
<dbReference type="SMART" id="SM00955">
    <property type="entry name" value="RNB"/>
    <property type="match status" value="1"/>
</dbReference>
<organism evidence="3">
    <name type="scientific">Thermogemmatispora argillosa</name>
    <dbReference type="NCBI Taxonomy" id="2045280"/>
    <lineage>
        <taxon>Bacteria</taxon>
        <taxon>Bacillati</taxon>
        <taxon>Chloroflexota</taxon>
        <taxon>Ktedonobacteria</taxon>
        <taxon>Thermogemmatisporales</taxon>
        <taxon>Thermogemmatisporaceae</taxon>
        <taxon>Thermogemmatispora</taxon>
    </lineage>
</organism>
<name>A0A455T984_9CHLR</name>
<dbReference type="InterPro" id="IPR012340">
    <property type="entry name" value="NA-bd_OB-fold"/>
</dbReference>
<feature type="domain" description="DRBM" evidence="2">
    <location>
        <begin position="604"/>
        <end position="676"/>
    </location>
</feature>
<protein>
    <recommendedName>
        <fullName evidence="2">DRBM domain-containing protein</fullName>
    </recommendedName>
</protein>
<dbReference type="GO" id="GO:0005829">
    <property type="term" value="C:cytosol"/>
    <property type="evidence" value="ECO:0007669"/>
    <property type="project" value="TreeGrafter"/>
</dbReference>
<dbReference type="Gene3D" id="3.30.160.20">
    <property type="match status" value="2"/>
</dbReference>
<evidence type="ECO:0000256" key="1">
    <source>
        <dbReference type="PROSITE-ProRule" id="PRU00266"/>
    </source>
</evidence>
<feature type="domain" description="DRBM" evidence="2">
    <location>
        <begin position="691"/>
        <end position="763"/>
    </location>
</feature>
<dbReference type="SUPFAM" id="SSF54768">
    <property type="entry name" value="dsRNA-binding domain-like"/>
    <property type="match status" value="2"/>
</dbReference>
<proteinExistence type="predicted"/>
<accession>A0A455T984</accession>
<evidence type="ECO:0000313" key="3">
    <source>
        <dbReference type="EMBL" id="BBH96038.1"/>
    </source>
</evidence>
<dbReference type="InterPro" id="IPR050180">
    <property type="entry name" value="RNR_Ribonuclease"/>
</dbReference>
<dbReference type="GO" id="GO:0006402">
    <property type="term" value="P:mRNA catabolic process"/>
    <property type="evidence" value="ECO:0007669"/>
    <property type="project" value="TreeGrafter"/>
</dbReference>
<gene>
    <name evidence="3" type="ORF">KTA_42370</name>
</gene>
<reference evidence="3" key="1">
    <citation type="submission" date="2018-12" db="EMBL/GenBank/DDBJ databases">
        <title>Novel natural products biosynthetic potential of the class Ktedonobacteria.</title>
        <authorList>
            <person name="Zheng Y."/>
            <person name="Saitou A."/>
            <person name="Wang C.M."/>
            <person name="Toyoda A."/>
            <person name="Minakuchi Y."/>
            <person name="Sekiguchi Y."/>
            <person name="Ueda K."/>
            <person name="Takano H."/>
            <person name="Sakai Y."/>
            <person name="Yokota A."/>
            <person name="Yabe S."/>
        </authorList>
    </citation>
    <scope>NUCLEOTIDE SEQUENCE</scope>
    <source>
        <strain evidence="3">A3-2</strain>
    </source>
</reference>
<evidence type="ECO:0000259" key="2">
    <source>
        <dbReference type="PROSITE" id="PS50137"/>
    </source>
</evidence>
<dbReference type="Pfam" id="PF00773">
    <property type="entry name" value="RNB"/>
    <property type="match status" value="1"/>
</dbReference>
<dbReference type="GO" id="GO:0003723">
    <property type="term" value="F:RNA binding"/>
    <property type="evidence" value="ECO:0007669"/>
    <property type="project" value="UniProtKB-UniRule"/>
</dbReference>
<keyword evidence="1" id="KW-0694">RNA-binding</keyword>
<dbReference type="SUPFAM" id="SSF50249">
    <property type="entry name" value="Nucleic acid-binding proteins"/>
    <property type="match status" value="1"/>
</dbReference>
<dbReference type="GO" id="GO:0004540">
    <property type="term" value="F:RNA nuclease activity"/>
    <property type="evidence" value="ECO:0007669"/>
    <property type="project" value="InterPro"/>
</dbReference>
<dbReference type="InterPro" id="IPR001900">
    <property type="entry name" value="RNase_II/R"/>
</dbReference>
<dbReference type="CDD" id="cd10845">
    <property type="entry name" value="DSRM_RNAse_III_family"/>
    <property type="match status" value="1"/>
</dbReference>
<dbReference type="CDD" id="cd00048">
    <property type="entry name" value="DSRM_SF"/>
    <property type="match status" value="1"/>
</dbReference>
<dbReference type="PANTHER" id="PTHR23355:SF37">
    <property type="entry name" value="EXORIBONUCLEASE 2"/>
    <property type="match status" value="1"/>
</dbReference>
<dbReference type="AlphaFoldDB" id="A0A455T984"/>
<dbReference type="PROSITE" id="PS50137">
    <property type="entry name" value="DS_RBD"/>
    <property type="match status" value="2"/>
</dbReference>
<dbReference type="SMART" id="SM00358">
    <property type="entry name" value="DSRM"/>
    <property type="match status" value="3"/>
</dbReference>
<dbReference type="EMBL" id="AP019377">
    <property type="protein sequence ID" value="BBH96038.1"/>
    <property type="molecule type" value="Genomic_DNA"/>
</dbReference>
<dbReference type="Pfam" id="PF00035">
    <property type="entry name" value="dsrm"/>
    <property type="match status" value="2"/>
</dbReference>